<proteinExistence type="predicted"/>
<organism evidence="1 2">
    <name type="scientific">Paraglaciecola chathamensis</name>
    <dbReference type="NCBI Taxonomy" id="368405"/>
    <lineage>
        <taxon>Bacteria</taxon>
        <taxon>Pseudomonadati</taxon>
        <taxon>Pseudomonadota</taxon>
        <taxon>Gammaproteobacteria</taxon>
        <taxon>Alteromonadales</taxon>
        <taxon>Alteromonadaceae</taxon>
        <taxon>Paraglaciecola</taxon>
    </lineage>
</organism>
<dbReference type="Pfam" id="PF05159">
    <property type="entry name" value="Capsule_synth"/>
    <property type="match status" value="1"/>
</dbReference>
<accession>A0A8H9M078</accession>
<dbReference type="RefSeq" id="WP_007990024.1">
    <property type="nucleotide sequence ID" value="NZ_BMZC01000003.1"/>
</dbReference>
<reference evidence="1" key="2">
    <citation type="submission" date="2020-09" db="EMBL/GenBank/DDBJ databases">
        <authorList>
            <person name="Sun Q."/>
            <person name="Kim S."/>
        </authorList>
    </citation>
    <scope>NUCLEOTIDE SEQUENCE</scope>
    <source>
        <strain evidence="1">KCTC 32337</strain>
    </source>
</reference>
<evidence type="ECO:0000313" key="2">
    <source>
        <dbReference type="Proteomes" id="UP000622604"/>
    </source>
</evidence>
<comment type="caution">
    <text evidence="1">The sequence shown here is derived from an EMBL/GenBank/DDBJ whole genome shotgun (WGS) entry which is preliminary data.</text>
</comment>
<dbReference type="InterPro" id="IPR007833">
    <property type="entry name" value="Capsule_polysaccharide_synth"/>
</dbReference>
<dbReference type="Proteomes" id="UP000622604">
    <property type="component" value="Unassembled WGS sequence"/>
</dbReference>
<reference evidence="1" key="1">
    <citation type="journal article" date="2014" name="Int. J. Syst. Evol. Microbiol.">
        <title>Complete genome sequence of Corynebacterium casei LMG S-19264T (=DSM 44701T), isolated from a smear-ripened cheese.</title>
        <authorList>
            <consortium name="US DOE Joint Genome Institute (JGI-PGF)"/>
            <person name="Walter F."/>
            <person name="Albersmeier A."/>
            <person name="Kalinowski J."/>
            <person name="Ruckert C."/>
        </authorList>
    </citation>
    <scope>NUCLEOTIDE SEQUENCE</scope>
    <source>
        <strain evidence="1">KCTC 32337</strain>
    </source>
</reference>
<name>A0A8H9M078_9ALTE</name>
<gene>
    <name evidence="1" type="ORF">GCM10011274_13210</name>
</gene>
<dbReference type="GO" id="GO:0000271">
    <property type="term" value="P:polysaccharide biosynthetic process"/>
    <property type="evidence" value="ECO:0007669"/>
    <property type="project" value="InterPro"/>
</dbReference>
<sequence length="431" mass="49026">MLNKASALEAAAKRTQCDLADLNHYHYILVGGGAYVDELLRQLIEMKIRLPEYILVPEKMTLAVDIEQRIDDGISLINASHILLGTGSFQLEMVSRLVSRCEGNSVFLDVMQCAPKALRTLGSAQDYIVYVDLYSDINIPKYLVNFFKFLNLKGFRVDMFHPLEKLTDEYLRNAKGIIVWNGSLPAFVPVLSQAKKLSQKLTFAECGFFPQHQFFYLDKKGVNNQSQLQIDDLSWVGSEQFTALEMVRSSFDLAVAPYADSDYIFVPLQVPNDTNILNHSRFTSGMQAFIDFIEDKYSSEKIIFKAHPKDRMKSSYSLKHGVFSEDDSRSLIMSSKLVHGINTSVLYEAALLGKPVKIEGECLLKKHLNQINKLLAAICYRQFKVIDKRFDAAKLKQFSFLEPELLEYKLATRAEYKATTENNSQESENLE</sequence>
<dbReference type="GO" id="GO:0015774">
    <property type="term" value="P:polysaccharide transport"/>
    <property type="evidence" value="ECO:0007669"/>
    <property type="project" value="InterPro"/>
</dbReference>
<dbReference type="EMBL" id="BMZC01000003">
    <property type="protein sequence ID" value="GGZ56489.1"/>
    <property type="molecule type" value="Genomic_DNA"/>
</dbReference>
<protein>
    <recommendedName>
        <fullName evidence="3">Capsule polysaccharide biosynthesis</fullName>
    </recommendedName>
</protein>
<evidence type="ECO:0000313" key="1">
    <source>
        <dbReference type="EMBL" id="GGZ56489.1"/>
    </source>
</evidence>
<dbReference type="AlphaFoldDB" id="A0A8H9M078"/>
<evidence type="ECO:0008006" key="3">
    <source>
        <dbReference type="Google" id="ProtNLM"/>
    </source>
</evidence>